<dbReference type="InterPro" id="IPR029753">
    <property type="entry name" value="D-isomer_DH_CS"/>
</dbReference>
<evidence type="ECO:0000256" key="2">
    <source>
        <dbReference type="ARBA" id="ARBA00023002"/>
    </source>
</evidence>
<dbReference type="GO" id="GO:0016616">
    <property type="term" value="F:oxidoreductase activity, acting on the CH-OH group of donors, NAD or NADP as acceptor"/>
    <property type="evidence" value="ECO:0007669"/>
    <property type="project" value="InterPro"/>
</dbReference>
<dbReference type="CDD" id="cd12162">
    <property type="entry name" value="2-Hacid_dh_4"/>
    <property type="match status" value="1"/>
</dbReference>
<evidence type="ECO:0000256" key="4">
    <source>
        <dbReference type="RuleBase" id="RU003719"/>
    </source>
</evidence>
<comment type="similarity">
    <text evidence="1 4">Belongs to the D-isomer specific 2-hydroxyacid dehydrogenase family.</text>
</comment>
<comment type="caution">
    <text evidence="7">The sequence shown here is derived from an EMBL/GenBank/DDBJ whole genome shotgun (WGS) entry which is preliminary data.</text>
</comment>
<proteinExistence type="inferred from homology"/>
<evidence type="ECO:0000259" key="5">
    <source>
        <dbReference type="Pfam" id="PF00389"/>
    </source>
</evidence>
<evidence type="ECO:0000313" key="7">
    <source>
        <dbReference type="EMBL" id="KVG70768.1"/>
    </source>
</evidence>
<evidence type="ECO:0000256" key="1">
    <source>
        <dbReference type="ARBA" id="ARBA00005854"/>
    </source>
</evidence>
<dbReference type="InterPro" id="IPR050418">
    <property type="entry name" value="D-iso_2-hydroxyacid_DH_PdxB"/>
</dbReference>
<dbReference type="InterPro" id="IPR006139">
    <property type="entry name" value="D-isomer_2_OHA_DH_cat_dom"/>
</dbReference>
<organism evidence="7 8">
    <name type="scientific">Burkholderia ubonensis</name>
    <dbReference type="NCBI Taxonomy" id="101571"/>
    <lineage>
        <taxon>Bacteria</taxon>
        <taxon>Pseudomonadati</taxon>
        <taxon>Pseudomonadota</taxon>
        <taxon>Betaproteobacteria</taxon>
        <taxon>Burkholderiales</taxon>
        <taxon>Burkholderiaceae</taxon>
        <taxon>Burkholderia</taxon>
        <taxon>Burkholderia cepacia complex</taxon>
    </lineage>
</organism>
<sequence>MSPTPTAPTMTDAPVNIVFLDRATLSPRTVLKPLPFPHVLHAFERTAASETAERIRDADIVITNKVRLDAAALAGAERLRLVAIAATGTDNVDFAACAARGIVVSNIRGYAMRTVPEHTFALIFALRRSLVAYRDAVRAGRWLDSGQFCFFDFPIRDLAGSTLGIVGDGALGRAVAGIAHALGMHVRFAAHGGHADPQAGYAPLDTLLRDSDILSLHCPLTPATRHLIDAAAFARMARRPLVINTARGGLVDESALVAALQSGQISGAGFDVASEEPLPAAHPFQAILSHPGFILTPHVAWASDEAVQALADQLVDNVAAFVDGAPRNVVTAG</sequence>
<keyword evidence="3" id="KW-0520">NAD</keyword>
<evidence type="ECO:0000313" key="8">
    <source>
        <dbReference type="Proteomes" id="UP000064029"/>
    </source>
</evidence>
<protein>
    <submittedName>
        <fullName evidence="7">Glycerate dehydrogenase</fullName>
    </submittedName>
</protein>
<keyword evidence="2 4" id="KW-0560">Oxidoreductase</keyword>
<dbReference type="AlphaFoldDB" id="A0A103RNB4"/>
<evidence type="ECO:0000256" key="3">
    <source>
        <dbReference type="ARBA" id="ARBA00023027"/>
    </source>
</evidence>
<evidence type="ECO:0000259" key="6">
    <source>
        <dbReference type="Pfam" id="PF02826"/>
    </source>
</evidence>
<dbReference type="SUPFAM" id="SSF51735">
    <property type="entry name" value="NAD(P)-binding Rossmann-fold domains"/>
    <property type="match status" value="1"/>
</dbReference>
<dbReference type="Pfam" id="PF02826">
    <property type="entry name" value="2-Hacid_dh_C"/>
    <property type="match status" value="1"/>
</dbReference>
<feature type="domain" description="D-isomer specific 2-hydroxyacid dehydrogenase NAD-binding" evidence="6">
    <location>
        <begin position="120"/>
        <end position="300"/>
    </location>
</feature>
<name>A0A103RNB4_9BURK</name>
<reference evidence="7 8" key="1">
    <citation type="submission" date="2015-11" db="EMBL/GenBank/DDBJ databases">
        <title>Expanding the genomic diversity of Burkholderia species for the development of highly accurate diagnostics.</title>
        <authorList>
            <person name="Sahl J."/>
            <person name="Keim P."/>
            <person name="Wagner D."/>
        </authorList>
    </citation>
    <scope>NUCLEOTIDE SEQUENCE [LARGE SCALE GENOMIC DNA]</scope>
    <source>
        <strain evidence="7 8">MSMB2036</strain>
    </source>
</reference>
<accession>A0A103RNB4</accession>
<dbReference type="PANTHER" id="PTHR43761:SF1">
    <property type="entry name" value="D-ISOMER SPECIFIC 2-HYDROXYACID DEHYDROGENASE CATALYTIC DOMAIN-CONTAINING PROTEIN-RELATED"/>
    <property type="match status" value="1"/>
</dbReference>
<dbReference type="Proteomes" id="UP000064029">
    <property type="component" value="Unassembled WGS sequence"/>
</dbReference>
<dbReference type="SUPFAM" id="SSF52283">
    <property type="entry name" value="Formate/glycerate dehydrogenase catalytic domain-like"/>
    <property type="match status" value="1"/>
</dbReference>
<dbReference type="InterPro" id="IPR036291">
    <property type="entry name" value="NAD(P)-bd_dom_sf"/>
</dbReference>
<dbReference type="EMBL" id="LOXM01000085">
    <property type="protein sequence ID" value="KVG70768.1"/>
    <property type="molecule type" value="Genomic_DNA"/>
</dbReference>
<feature type="domain" description="D-isomer specific 2-hydroxyacid dehydrogenase catalytic" evidence="5">
    <location>
        <begin position="47"/>
        <end position="330"/>
    </location>
</feature>
<dbReference type="PROSITE" id="PS00670">
    <property type="entry name" value="D_2_HYDROXYACID_DH_2"/>
    <property type="match status" value="1"/>
</dbReference>
<gene>
    <name evidence="7" type="ORF">WJ33_21425</name>
</gene>
<dbReference type="PANTHER" id="PTHR43761">
    <property type="entry name" value="D-ISOMER SPECIFIC 2-HYDROXYACID DEHYDROGENASE FAMILY PROTEIN (AFU_ORTHOLOGUE AFUA_1G13630)"/>
    <property type="match status" value="1"/>
</dbReference>
<dbReference type="GO" id="GO:0051287">
    <property type="term" value="F:NAD binding"/>
    <property type="evidence" value="ECO:0007669"/>
    <property type="project" value="InterPro"/>
</dbReference>
<dbReference type="InterPro" id="IPR006140">
    <property type="entry name" value="D-isomer_DH_NAD-bd"/>
</dbReference>
<dbReference type="Gene3D" id="3.40.50.720">
    <property type="entry name" value="NAD(P)-binding Rossmann-like Domain"/>
    <property type="match status" value="2"/>
</dbReference>
<dbReference type="Pfam" id="PF00389">
    <property type="entry name" value="2-Hacid_dh"/>
    <property type="match status" value="1"/>
</dbReference>